<organism evidence="3 4">
    <name type="scientific">Metabacillus bambusae</name>
    <dbReference type="NCBI Taxonomy" id="2795218"/>
    <lineage>
        <taxon>Bacteria</taxon>
        <taxon>Bacillati</taxon>
        <taxon>Bacillota</taxon>
        <taxon>Bacilli</taxon>
        <taxon>Bacillales</taxon>
        <taxon>Bacillaceae</taxon>
        <taxon>Metabacillus</taxon>
    </lineage>
</organism>
<protein>
    <submittedName>
        <fullName evidence="3">Helix-turn-helix transcriptional regulator</fullName>
    </submittedName>
</protein>
<dbReference type="PANTHER" id="PTHR46558:SF14">
    <property type="entry name" value="HTH-TYPE TRANSCRIPTIONAL REGULATOR ANSR"/>
    <property type="match status" value="1"/>
</dbReference>
<gene>
    <name evidence="3" type="ORF">I7822_25770</name>
</gene>
<evidence type="ECO:0000313" key="3">
    <source>
        <dbReference type="EMBL" id="MBO1515037.1"/>
    </source>
</evidence>
<evidence type="ECO:0000259" key="2">
    <source>
        <dbReference type="PROSITE" id="PS50943"/>
    </source>
</evidence>
<dbReference type="InterPro" id="IPR010982">
    <property type="entry name" value="Lambda_DNA-bd_dom_sf"/>
</dbReference>
<comment type="caution">
    <text evidence="3">The sequence shown here is derived from an EMBL/GenBank/DDBJ whole genome shotgun (WGS) entry which is preliminary data.</text>
</comment>
<keyword evidence="1" id="KW-0238">DNA-binding</keyword>
<dbReference type="Proteomes" id="UP000663981">
    <property type="component" value="Unassembled WGS sequence"/>
</dbReference>
<sequence length="90" mass="10539">MHNFANRLKELREKNRLTQSALASLLEFDQSTISYNELGKKEPSIESLIKLSDFFCVSLDYLVGRTDLDVQFKRFVLEELNQLIKKIDEN</sequence>
<dbReference type="InterPro" id="IPR001387">
    <property type="entry name" value="Cro/C1-type_HTH"/>
</dbReference>
<keyword evidence="4" id="KW-1185">Reference proteome</keyword>
<dbReference type="PANTHER" id="PTHR46558">
    <property type="entry name" value="TRACRIPTIONAL REGULATORY PROTEIN-RELATED-RELATED"/>
    <property type="match status" value="1"/>
</dbReference>
<name>A0ABS3N9X0_9BACI</name>
<dbReference type="CDD" id="cd00093">
    <property type="entry name" value="HTH_XRE"/>
    <property type="match status" value="1"/>
</dbReference>
<dbReference type="EMBL" id="JAGDEL010000030">
    <property type="protein sequence ID" value="MBO1515037.1"/>
    <property type="molecule type" value="Genomic_DNA"/>
</dbReference>
<dbReference type="Gene3D" id="1.10.260.40">
    <property type="entry name" value="lambda repressor-like DNA-binding domains"/>
    <property type="match status" value="1"/>
</dbReference>
<feature type="domain" description="HTH cro/C1-type" evidence="2">
    <location>
        <begin position="8"/>
        <end position="62"/>
    </location>
</feature>
<dbReference type="SMART" id="SM00530">
    <property type="entry name" value="HTH_XRE"/>
    <property type="match status" value="1"/>
</dbReference>
<evidence type="ECO:0000256" key="1">
    <source>
        <dbReference type="ARBA" id="ARBA00023125"/>
    </source>
</evidence>
<accession>A0ABS3N9X0</accession>
<reference evidence="3 4" key="1">
    <citation type="submission" date="2021-03" db="EMBL/GenBank/DDBJ databases">
        <title>Whole genome sequence of Metabacillus bambusae BG109.</title>
        <authorList>
            <person name="Jeong J.W."/>
        </authorList>
    </citation>
    <scope>NUCLEOTIDE SEQUENCE [LARGE SCALE GENOMIC DNA]</scope>
    <source>
        <strain evidence="3 4">BG109</strain>
    </source>
</reference>
<dbReference type="Pfam" id="PF01381">
    <property type="entry name" value="HTH_3"/>
    <property type="match status" value="1"/>
</dbReference>
<proteinExistence type="predicted"/>
<dbReference type="PROSITE" id="PS50943">
    <property type="entry name" value="HTH_CROC1"/>
    <property type="match status" value="1"/>
</dbReference>
<dbReference type="SUPFAM" id="SSF47413">
    <property type="entry name" value="lambda repressor-like DNA-binding domains"/>
    <property type="match status" value="1"/>
</dbReference>
<evidence type="ECO:0000313" key="4">
    <source>
        <dbReference type="Proteomes" id="UP000663981"/>
    </source>
</evidence>
<dbReference type="RefSeq" id="WP_207981932.1">
    <property type="nucleotide sequence ID" value="NZ_JAGDEL010000030.1"/>
</dbReference>